<dbReference type="InterPro" id="IPR001584">
    <property type="entry name" value="Integrase_cat-core"/>
</dbReference>
<feature type="region of interest" description="Disordered" evidence="1">
    <location>
        <begin position="295"/>
        <end position="359"/>
    </location>
</feature>
<gene>
    <name evidence="3" type="ORF">ElyMa_006369700</name>
</gene>
<dbReference type="PROSITE" id="PS50994">
    <property type="entry name" value="INTEGRASE"/>
    <property type="match status" value="1"/>
</dbReference>
<dbReference type="FunFam" id="3.30.420.10:FF:000063">
    <property type="entry name" value="Retrovirus-related Pol polyprotein from transposon 297-like Protein"/>
    <property type="match status" value="1"/>
</dbReference>
<dbReference type="Pfam" id="PF17921">
    <property type="entry name" value="Integrase_H2C2"/>
    <property type="match status" value="1"/>
</dbReference>
<evidence type="ECO:0000313" key="4">
    <source>
        <dbReference type="Proteomes" id="UP000762676"/>
    </source>
</evidence>
<dbReference type="SUPFAM" id="SSF53098">
    <property type="entry name" value="Ribonuclease H-like"/>
    <property type="match status" value="1"/>
</dbReference>
<accession>A0AAV4HLZ6</accession>
<evidence type="ECO:0000313" key="3">
    <source>
        <dbReference type="EMBL" id="GFR99233.1"/>
    </source>
</evidence>
<protein>
    <submittedName>
        <fullName evidence="3">Pol polyprotein</fullName>
    </submittedName>
</protein>
<dbReference type="InterPro" id="IPR036397">
    <property type="entry name" value="RNaseH_sf"/>
</dbReference>
<dbReference type="Gene3D" id="1.10.340.70">
    <property type="match status" value="1"/>
</dbReference>
<dbReference type="InterPro" id="IPR012337">
    <property type="entry name" value="RNaseH-like_sf"/>
</dbReference>
<dbReference type="GO" id="GO:0003676">
    <property type="term" value="F:nucleic acid binding"/>
    <property type="evidence" value="ECO:0007669"/>
    <property type="project" value="InterPro"/>
</dbReference>
<evidence type="ECO:0000256" key="1">
    <source>
        <dbReference type="SAM" id="MobiDB-lite"/>
    </source>
</evidence>
<dbReference type="GO" id="GO:0015074">
    <property type="term" value="P:DNA integration"/>
    <property type="evidence" value="ECO:0007669"/>
    <property type="project" value="InterPro"/>
</dbReference>
<comment type="caution">
    <text evidence="3">The sequence shown here is derived from an EMBL/GenBank/DDBJ whole genome shotgun (WGS) entry which is preliminary data.</text>
</comment>
<dbReference type="InterPro" id="IPR050951">
    <property type="entry name" value="Retrovirus_Pol_polyprotein"/>
</dbReference>
<reference evidence="3 4" key="1">
    <citation type="journal article" date="2021" name="Elife">
        <title>Chloroplast acquisition without the gene transfer in kleptoplastic sea slugs, Plakobranchus ocellatus.</title>
        <authorList>
            <person name="Maeda T."/>
            <person name="Takahashi S."/>
            <person name="Yoshida T."/>
            <person name="Shimamura S."/>
            <person name="Takaki Y."/>
            <person name="Nagai Y."/>
            <person name="Toyoda A."/>
            <person name="Suzuki Y."/>
            <person name="Arimoto A."/>
            <person name="Ishii H."/>
            <person name="Satoh N."/>
            <person name="Nishiyama T."/>
            <person name="Hasebe M."/>
            <person name="Maruyama T."/>
            <person name="Minagawa J."/>
            <person name="Obokata J."/>
            <person name="Shigenobu S."/>
        </authorList>
    </citation>
    <scope>NUCLEOTIDE SEQUENCE [LARGE SCALE GENOMIC DNA]</scope>
</reference>
<dbReference type="EMBL" id="BMAT01012785">
    <property type="protein sequence ID" value="GFR99233.1"/>
    <property type="molecule type" value="Genomic_DNA"/>
</dbReference>
<sequence>MLMRIHEGHSGIEMSKERARPHIFWPGISKQIEELVSECSTCQKFRKQQQRLPLQSHVIPEQPFEKVGADLFHYGKQNYLLVVDYTSKFFEVCLLRDTTSYSVVQQIKKSIFARHGIPVQLITDNRPQFSAAEFRRFMADWQIIHDTSSPLYPRSNGLAMRTVQKVKSILKKAQHSGEDPYLSILNFWTTRKPDQPSPAEILMGRKLCTLLLTVIKPKEKVNKHLVAERLKKQAQYYNVHTREQTTLQPDATVRYRDHRSRTWEPARVLDQVGPRTYNIQTKSGVLRRNRQDILQSREPPHDLTPDAVETTPRQPQIRTSEPGDGEVLPSTRDEVAANPPSQYTTRSGRPVVKPLRYRQ</sequence>
<name>A0AAV4HLZ6_9GAST</name>
<dbReference type="AlphaFoldDB" id="A0AAV4HLZ6"/>
<dbReference type="Proteomes" id="UP000762676">
    <property type="component" value="Unassembled WGS sequence"/>
</dbReference>
<evidence type="ECO:0000259" key="2">
    <source>
        <dbReference type="PROSITE" id="PS50994"/>
    </source>
</evidence>
<dbReference type="Gene3D" id="3.30.420.10">
    <property type="entry name" value="Ribonuclease H-like superfamily/Ribonuclease H"/>
    <property type="match status" value="1"/>
</dbReference>
<dbReference type="InterPro" id="IPR041588">
    <property type="entry name" value="Integrase_H2C2"/>
</dbReference>
<dbReference type="Pfam" id="PF00665">
    <property type="entry name" value="rve"/>
    <property type="match status" value="1"/>
</dbReference>
<organism evidence="3 4">
    <name type="scientific">Elysia marginata</name>
    <dbReference type="NCBI Taxonomy" id="1093978"/>
    <lineage>
        <taxon>Eukaryota</taxon>
        <taxon>Metazoa</taxon>
        <taxon>Spiralia</taxon>
        <taxon>Lophotrochozoa</taxon>
        <taxon>Mollusca</taxon>
        <taxon>Gastropoda</taxon>
        <taxon>Heterobranchia</taxon>
        <taxon>Euthyneura</taxon>
        <taxon>Panpulmonata</taxon>
        <taxon>Sacoglossa</taxon>
        <taxon>Placobranchoidea</taxon>
        <taxon>Plakobranchidae</taxon>
        <taxon>Elysia</taxon>
    </lineage>
</organism>
<dbReference type="PANTHER" id="PTHR37984">
    <property type="entry name" value="PROTEIN CBG26694"/>
    <property type="match status" value="1"/>
</dbReference>
<keyword evidence="4" id="KW-1185">Reference proteome</keyword>
<proteinExistence type="predicted"/>
<feature type="domain" description="Integrase catalytic" evidence="2">
    <location>
        <begin position="59"/>
        <end position="225"/>
    </location>
</feature>
<dbReference type="PANTHER" id="PTHR37984:SF7">
    <property type="entry name" value="INTEGRASE CATALYTIC DOMAIN-CONTAINING PROTEIN"/>
    <property type="match status" value="1"/>
</dbReference>